<reference evidence="3 4" key="1">
    <citation type="submission" date="2007-06" db="EMBL/GenBank/DDBJ databases">
        <title>The Genome Sequence of Coccidioides posadasii RMSCC_3488.</title>
        <authorList>
            <consortium name="Coccidioides Genome Resources Consortium"/>
            <consortium name="The Broad Institute Genome Sequencing Platform"/>
            <person name="Henn M.R."/>
            <person name="Sykes S."/>
            <person name="Young S."/>
            <person name="Jaffe D."/>
            <person name="Berlin A."/>
            <person name="Alvarez P."/>
            <person name="Butler J."/>
            <person name="Gnerre S."/>
            <person name="Grabherr M."/>
            <person name="Mauceli E."/>
            <person name="Brockman W."/>
            <person name="Kodira C."/>
            <person name="Alvarado L."/>
            <person name="Zeng Q."/>
            <person name="Crawford M."/>
            <person name="Antoine C."/>
            <person name="Devon K."/>
            <person name="Galgiani J."/>
            <person name="Orsborn K."/>
            <person name="Lewis M.L."/>
            <person name="Nusbaum C."/>
            <person name="Galagan J."/>
            <person name="Birren B."/>
        </authorList>
    </citation>
    <scope>NUCLEOTIDE SEQUENCE [LARGE SCALE GENOMIC DNA]</scope>
    <source>
        <strain evidence="3 4">RMSCC 3488</strain>
    </source>
</reference>
<protein>
    <recommendedName>
        <fullName evidence="2">RNase H type-1 domain-containing protein</fullName>
    </recommendedName>
</protein>
<dbReference type="AlphaFoldDB" id="A0A0J6F9R0"/>
<evidence type="ECO:0000256" key="1">
    <source>
        <dbReference type="SAM" id="MobiDB-lite"/>
    </source>
</evidence>
<name>A0A0J6F9R0_COCPO</name>
<feature type="compositionally biased region" description="Basic and acidic residues" evidence="1">
    <location>
        <begin position="1"/>
        <end position="12"/>
    </location>
</feature>
<dbReference type="Gene3D" id="3.30.420.10">
    <property type="entry name" value="Ribonuclease H-like superfamily/Ribonuclease H"/>
    <property type="match status" value="1"/>
</dbReference>
<evidence type="ECO:0000313" key="3">
    <source>
        <dbReference type="EMBL" id="KMM69761.1"/>
    </source>
</evidence>
<evidence type="ECO:0000313" key="4">
    <source>
        <dbReference type="Proteomes" id="UP000054567"/>
    </source>
</evidence>
<dbReference type="GO" id="GO:0003676">
    <property type="term" value="F:nucleic acid binding"/>
    <property type="evidence" value="ECO:0007669"/>
    <property type="project" value="InterPro"/>
</dbReference>
<feature type="region of interest" description="Disordered" evidence="1">
    <location>
        <begin position="1"/>
        <end position="25"/>
    </location>
</feature>
<dbReference type="Pfam" id="PF00075">
    <property type="entry name" value="RNase_H"/>
    <property type="match status" value="1"/>
</dbReference>
<dbReference type="InterPro" id="IPR012337">
    <property type="entry name" value="RNaseH-like_sf"/>
</dbReference>
<dbReference type="VEuPathDB" id="FungiDB:CPAG_06075"/>
<feature type="region of interest" description="Disordered" evidence="1">
    <location>
        <begin position="68"/>
        <end position="94"/>
    </location>
</feature>
<reference evidence="4" key="3">
    <citation type="journal article" date="2010" name="Genome Res.">
        <title>Population genomic sequencing of Coccidioides fungi reveals recent hybridization and transposon control.</title>
        <authorList>
            <person name="Neafsey D.E."/>
            <person name="Barker B.M."/>
            <person name="Sharpton T.J."/>
            <person name="Stajich J.E."/>
            <person name="Park D.J."/>
            <person name="Whiston E."/>
            <person name="Hung C.-Y."/>
            <person name="McMahan C."/>
            <person name="White J."/>
            <person name="Sykes S."/>
            <person name="Heiman D."/>
            <person name="Young S."/>
            <person name="Zeng Q."/>
            <person name="Abouelleil A."/>
            <person name="Aftuck L."/>
            <person name="Bessette D."/>
            <person name="Brown A."/>
            <person name="FitzGerald M."/>
            <person name="Lui A."/>
            <person name="Macdonald J.P."/>
            <person name="Priest M."/>
            <person name="Orbach M.J."/>
            <person name="Galgiani J.N."/>
            <person name="Kirkland T.N."/>
            <person name="Cole G.T."/>
            <person name="Birren B.W."/>
            <person name="Henn M.R."/>
            <person name="Taylor J.W."/>
            <person name="Rounsley S.D."/>
        </authorList>
    </citation>
    <scope>NUCLEOTIDE SEQUENCE [LARGE SCALE GENOMIC DNA]</scope>
    <source>
        <strain evidence="4">RMSCC 3488</strain>
    </source>
</reference>
<dbReference type="GO" id="GO:0004523">
    <property type="term" value="F:RNA-DNA hybrid ribonuclease activity"/>
    <property type="evidence" value="ECO:0007669"/>
    <property type="project" value="InterPro"/>
</dbReference>
<dbReference type="Proteomes" id="UP000054567">
    <property type="component" value="Unassembled WGS sequence"/>
</dbReference>
<dbReference type="CDD" id="cd09276">
    <property type="entry name" value="Rnase_HI_RT_non_LTR"/>
    <property type="match status" value="1"/>
</dbReference>
<dbReference type="EMBL" id="DS268111">
    <property type="protein sequence ID" value="KMM69761.1"/>
    <property type="molecule type" value="Genomic_DNA"/>
</dbReference>
<dbReference type="InterPro" id="IPR002156">
    <property type="entry name" value="RNaseH_domain"/>
</dbReference>
<proteinExistence type="predicted"/>
<gene>
    <name evidence="3" type="ORF">CPAG_06075</name>
</gene>
<dbReference type="SUPFAM" id="SSF53098">
    <property type="entry name" value="Ribonuclease H-like"/>
    <property type="match status" value="1"/>
</dbReference>
<organism evidence="3 4">
    <name type="scientific">Coccidioides posadasii RMSCC 3488</name>
    <dbReference type="NCBI Taxonomy" id="454284"/>
    <lineage>
        <taxon>Eukaryota</taxon>
        <taxon>Fungi</taxon>
        <taxon>Dikarya</taxon>
        <taxon>Ascomycota</taxon>
        <taxon>Pezizomycotina</taxon>
        <taxon>Eurotiomycetes</taxon>
        <taxon>Eurotiomycetidae</taxon>
        <taxon>Onygenales</taxon>
        <taxon>Onygenaceae</taxon>
        <taxon>Coccidioides</taxon>
    </lineage>
</organism>
<reference evidence="4" key="2">
    <citation type="journal article" date="2009" name="Genome Res.">
        <title>Comparative genomic analyses of the human fungal pathogens Coccidioides and their relatives.</title>
        <authorList>
            <person name="Sharpton T.J."/>
            <person name="Stajich J.E."/>
            <person name="Rounsley S.D."/>
            <person name="Gardner M.J."/>
            <person name="Wortman J.R."/>
            <person name="Jordar V.S."/>
            <person name="Maiti R."/>
            <person name="Kodira C.D."/>
            <person name="Neafsey D.E."/>
            <person name="Zeng Q."/>
            <person name="Hung C.-Y."/>
            <person name="McMahan C."/>
            <person name="Muszewska A."/>
            <person name="Grynberg M."/>
            <person name="Mandel M.A."/>
            <person name="Kellner E.M."/>
            <person name="Barker B.M."/>
            <person name="Galgiani J.N."/>
            <person name="Orbach M.J."/>
            <person name="Kirkland T.N."/>
            <person name="Cole G.T."/>
            <person name="Henn M.R."/>
            <person name="Birren B.W."/>
            <person name="Taylor J.W."/>
        </authorList>
    </citation>
    <scope>NUCLEOTIDE SEQUENCE [LARGE SCALE GENOMIC DNA]</scope>
    <source>
        <strain evidence="4">RMSCC 3488</strain>
    </source>
</reference>
<feature type="domain" description="RNase H type-1" evidence="2">
    <location>
        <begin position="28"/>
        <end position="77"/>
    </location>
</feature>
<evidence type="ECO:0000259" key="2">
    <source>
        <dbReference type="Pfam" id="PF00075"/>
    </source>
</evidence>
<feature type="compositionally biased region" description="Pro residues" evidence="1">
    <location>
        <begin position="80"/>
        <end position="90"/>
    </location>
</feature>
<dbReference type="InterPro" id="IPR036397">
    <property type="entry name" value="RNaseH_sf"/>
</dbReference>
<dbReference type="OrthoDB" id="4368687at2759"/>
<sequence>MKEANGVERSREEEETGDPIQAIRNPKHSSGQYILAEVIRALDRLRELGWEVEFWWIPAHVGVPGNEEADQLAKMAASPPSTPQPQPESDPPTLISTTKTTIRQAMKHEWKKSWENTRHGRDLLRLGARPGKATLDTHRGTHRAVSSTITQMRTGKIGLGAYLHSIDKADTDKCDCGYGPQTVRHILLECRNWAEERHRIADRKAMDRGSSSGNLCIYSRALHSCHNGRLGQSMNEEEEEEGHRGQPSNLWLWMKCWRHRGRP</sequence>
<accession>A0A0J6F9R0</accession>